<evidence type="ECO:0000256" key="1">
    <source>
        <dbReference type="SAM" id="MobiDB-lite"/>
    </source>
</evidence>
<evidence type="ECO:0000313" key="2">
    <source>
        <dbReference type="EMBL" id="PVG82443.1"/>
    </source>
</evidence>
<dbReference type="RefSeq" id="WP_116572747.1">
    <property type="nucleotide sequence ID" value="NZ_QDGZ01000005.1"/>
</dbReference>
<protein>
    <recommendedName>
        <fullName evidence="4">Hemerythrin-like domain-containing protein</fullName>
    </recommendedName>
</protein>
<name>A0A2T8F9T2_9ACTN</name>
<organism evidence="2 3">
    <name type="scientific">Nocardioides gansuensis</name>
    <dbReference type="NCBI Taxonomy" id="2138300"/>
    <lineage>
        <taxon>Bacteria</taxon>
        <taxon>Bacillati</taxon>
        <taxon>Actinomycetota</taxon>
        <taxon>Actinomycetes</taxon>
        <taxon>Propionibacteriales</taxon>
        <taxon>Nocardioidaceae</taxon>
        <taxon>Nocardioides</taxon>
    </lineage>
</organism>
<accession>A0A2T8F9T2</accession>
<evidence type="ECO:0000313" key="3">
    <source>
        <dbReference type="Proteomes" id="UP000246018"/>
    </source>
</evidence>
<reference evidence="2 3" key="1">
    <citation type="submission" date="2018-04" db="EMBL/GenBank/DDBJ databases">
        <title>Genome of Nocardioides gansuensis WSJ-1.</title>
        <authorList>
            <person name="Wu S."/>
            <person name="Wang G."/>
        </authorList>
    </citation>
    <scope>NUCLEOTIDE SEQUENCE [LARGE SCALE GENOMIC DNA]</scope>
    <source>
        <strain evidence="2 3">WSJ-1</strain>
    </source>
</reference>
<comment type="caution">
    <text evidence="2">The sequence shown here is derived from an EMBL/GenBank/DDBJ whole genome shotgun (WGS) entry which is preliminary data.</text>
</comment>
<dbReference type="AlphaFoldDB" id="A0A2T8F9T2"/>
<keyword evidence="3" id="KW-1185">Reference proteome</keyword>
<dbReference type="EMBL" id="QDGZ01000005">
    <property type="protein sequence ID" value="PVG82443.1"/>
    <property type="molecule type" value="Genomic_DNA"/>
</dbReference>
<feature type="compositionally biased region" description="Acidic residues" evidence="1">
    <location>
        <begin position="216"/>
        <end position="225"/>
    </location>
</feature>
<gene>
    <name evidence="2" type="ORF">DDE18_13345</name>
</gene>
<feature type="region of interest" description="Disordered" evidence="1">
    <location>
        <begin position="192"/>
        <end position="225"/>
    </location>
</feature>
<sequence length="225" mass="25464">MDTLVGGLKATHAALRQRLDRATTARPGTDGAHVRDQYPAIDTFLAATSRHLGAVIDVVVPPVRTHVPDGVARARMFIEQVRRTELALNQVKAKLYGSTYAIRRPWESIWSDVRRELEATFRLERLLVRDLAAHHQDQDPDWGEELYHAELHAPTRPHPYIPHARLGHLARGLARRVDGFWDTAEGRMVPEPVRHHDRSADGPITQWLLADPHLPEDDDEEPSPS</sequence>
<dbReference type="Proteomes" id="UP000246018">
    <property type="component" value="Unassembled WGS sequence"/>
</dbReference>
<proteinExistence type="predicted"/>
<dbReference type="OrthoDB" id="9793637at2"/>
<evidence type="ECO:0008006" key="4">
    <source>
        <dbReference type="Google" id="ProtNLM"/>
    </source>
</evidence>